<feature type="transmembrane region" description="Helical" evidence="4">
    <location>
        <begin position="374"/>
        <end position="394"/>
    </location>
</feature>
<dbReference type="InterPro" id="IPR036259">
    <property type="entry name" value="MFS_trans_sf"/>
</dbReference>
<feature type="transmembrane region" description="Helical" evidence="4">
    <location>
        <begin position="225"/>
        <end position="246"/>
    </location>
</feature>
<evidence type="ECO:0000259" key="5">
    <source>
        <dbReference type="PROSITE" id="PS50850"/>
    </source>
</evidence>
<evidence type="ECO:0000313" key="6">
    <source>
        <dbReference type="EMBL" id="AZP12203.1"/>
    </source>
</evidence>
<dbReference type="PROSITE" id="PS50850">
    <property type="entry name" value="MFS"/>
    <property type="match status" value="1"/>
</dbReference>
<keyword evidence="1 4" id="KW-0812">Transmembrane</keyword>
<dbReference type="InterPro" id="IPR011701">
    <property type="entry name" value="MFS"/>
</dbReference>
<name>A0A3Q9BQH7_9BURK</name>
<sequence>MHSQTEFDWRSIGALNTVSTLAQVGQFGIAFVVLPVWLVEQGLNASQLGMFAASLWLGQLPGLGFAPWLCKRFGDKQVILAGLFSTLLALSCAALVGWPFWLIAGALAGFGLGLRWIALEPWLYLIAPAHARGRLVGFHETLIALAPIVAPLLAAYFGIHGKAIFWIGAGFTLAAIVPLCLARSATIQTHQPGTGVSGTSTGGARMKAAIAQIFRQPRDHIFKQGIVIALLGGMSEAALSGLFAIFAQERGYAVLQITDLLALFGVGGLLLQYPVGWLTDHTSLGTAAISCALGTVLVALCMSLPLAYLPMQVAVFLLGGFITAFLTMALIASTTTGSGDMAQNVSLLSMLYTLSAVAGPLIAGLVMQTSHADALMWLIALAALSMASILALYGRNSRTR</sequence>
<feature type="transmembrane region" description="Helical" evidence="4">
    <location>
        <begin position="252"/>
        <end position="271"/>
    </location>
</feature>
<dbReference type="EMBL" id="CP034464">
    <property type="protein sequence ID" value="AZP12203.1"/>
    <property type="molecule type" value="Genomic_DNA"/>
</dbReference>
<evidence type="ECO:0000256" key="1">
    <source>
        <dbReference type="ARBA" id="ARBA00022692"/>
    </source>
</evidence>
<evidence type="ECO:0000256" key="2">
    <source>
        <dbReference type="ARBA" id="ARBA00022989"/>
    </source>
</evidence>
<gene>
    <name evidence="6" type="ORF">EJN92_09440</name>
</gene>
<dbReference type="KEGG" id="upv:EJN92_09440"/>
<feature type="transmembrane region" description="Helical" evidence="4">
    <location>
        <begin position="283"/>
        <end position="307"/>
    </location>
</feature>
<feature type="transmembrane region" description="Helical" evidence="4">
    <location>
        <begin position="12"/>
        <end position="39"/>
    </location>
</feature>
<organism evidence="6 7">
    <name type="scientific">Undibacterium parvum</name>
    <dbReference type="NCBI Taxonomy" id="401471"/>
    <lineage>
        <taxon>Bacteria</taxon>
        <taxon>Pseudomonadati</taxon>
        <taxon>Pseudomonadota</taxon>
        <taxon>Betaproteobacteria</taxon>
        <taxon>Burkholderiales</taxon>
        <taxon>Oxalobacteraceae</taxon>
        <taxon>Undibacterium</taxon>
    </lineage>
</organism>
<dbReference type="GO" id="GO:0005886">
    <property type="term" value="C:plasma membrane"/>
    <property type="evidence" value="ECO:0007669"/>
    <property type="project" value="TreeGrafter"/>
</dbReference>
<evidence type="ECO:0000256" key="4">
    <source>
        <dbReference type="SAM" id="Phobius"/>
    </source>
</evidence>
<dbReference type="GO" id="GO:0022857">
    <property type="term" value="F:transmembrane transporter activity"/>
    <property type="evidence" value="ECO:0007669"/>
    <property type="project" value="InterPro"/>
</dbReference>
<feature type="transmembrane region" description="Helical" evidence="4">
    <location>
        <begin position="137"/>
        <end position="157"/>
    </location>
</feature>
<feature type="transmembrane region" description="Helical" evidence="4">
    <location>
        <begin position="78"/>
        <end position="96"/>
    </location>
</feature>
<feature type="transmembrane region" description="Helical" evidence="4">
    <location>
        <begin position="313"/>
        <end position="333"/>
    </location>
</feature>
<dbReference type="Proteomes" id="UP000275663">
    <property type="component" value="Chromosome"/>
</dbReference>
<evidence type="ECO:0000256" key="3">
    <source>
        <dbReference type="ARBA" id="ARBA00023136"/>
    </source>
</evidence>
<feature type="transmembrane region" description="Helical" evidence="4">
    <location>
        <begin position="345"/>
        <end position="368"/>
    </location>
</feature>
<proteinExistence type="predicted"/>
<dbReference type="RefSeq" id="WP_126127585.1">
    <property type="nucleotide sequence ID" value="NZ_CP034464.1"/>
</dbReference>
<keyword evidence="3 4" id="KW-0472">Membrane</keyword>
<protein>
    <submittedName>
        <fullName evidence="6">MFS transporter</fullName>
    </submittedName>
</protein>
<dbReference type="SUPFAM" id="SSF103473">
    <property type="entry name" value="MFS general substrate transporter"/>
    <property type="match status" value="1"/>
</dbReference>
<keyword evidence="7" id="KW-1185">Reference proteome</keyword>
<keyword evidence="2 4" id="KW-1133">Transmembrane helix</keyword>
<feature type="transmembrane region" description="Helical" evidence="4">
    <location>
        <begin position="163"/>
        <end position="182"/>
    </location>
</feature>
<dbReference type="OrthoDB" id="9810614at2"/>
<dbReference type="PANTHER" id="PTHR23521">
    <property type="entry name" value="TRANSPORTER MFS SUPERFAMILY"/>
    <property type="match status" value="1"/>
</dbReference>
<dbReference type="PANTHER" id="PTHR23521:SF2">
    <property type="entry name" value="TRANSPORTER MFS SUPERFAMILY"/>
    <property type="match status" value="1"/>
</dbReference>
<evidence type="ECO:0000313" key="7">
    <source>
        <dbReference type="Proteomes" id="UP000275663"/>
    </source>
</evidence>
<dbReference type="Pfam" id="PF07690">
    <property type="entry name" value="MFS_1"/>
    <property type="match status" value="1"/>
</dbReference>
<feature type="domain" description="Major facilitator superfamily (MFS) profile" evidence="5">
    <location>
        <begin position="1"/>
        <end position="400"/>
    </location>
</feature>
<reference evidence="6 7" key="1">
    <citation type="journal article" date="2011" name="Int. J. Syst. Evol. Microbiol.">
        <title>Description of Undibacterium oligocarboniphilum sp. nov., isolated from purified water, and Undibacterium pigrum strain CCUG 49012 as the type strain of Undibacterium parvum sp. nov., and emended descriptions of the genus Undibacterium and the species Undibacterium pigrum.</title>
        <authorList>
            <person name="Eder W."/>
            <person name="Wanner G."/>
            <person name="Ludwig W."/>
            <person name="Busse H.J."/>
            <person name="Ziemke-Kageler F."/>
            <person name="Lang E."/>
        </authorList>
    </citation>
    <scope>NUCLEOTIDE SEQUENCE [LARGE SCALE GENOMIC DNA]</scope>
    <source>
        <strain evidence="6 7">DSM 23061</strain>
    </source>
</reference>
<feature type="transmembrane region" description="Helical" evidence="4">
    <location>
        <begin position="45"/>
        <end position="66"/>
    </location>
</feature>
<accession>A0A3Q9BQH7</accession>
<dbReference type="Gene3D" id="1.20.1250.20">
    <property type="entry name" value="MFS general substrate transporter like domains"/>
    <property type="match status" value="2"/>
</dbReference>
<dbReference type="InterPro" id="IPR020846">
    <property type="entry name" value="MFS_dom"/>
</dbReference>
<dbReference type="AlphaFoldDB" id="A0A3Q9BQH7"/>
<feature type="transmembrane region" description="Helical" evidence="4">
    <location>
        <begin position="102"/>
        <end position="125"/>
    </location>
</feature>